<dbReference type="PROSITE" id="PS51662">
    <property type="entry name" value="BP_PHYTASE"/>
    <property type="match status" value="2"/>
</dbReference>
<sequence length="732" mass="78255">MRSRIAYIAWALANFQAVFGKDANITLAPAATGFEADGTAFYYGSSPVVLANDGSAADGGFRVFNVDKDAPWSQRSHQKTGRSKIVMPVYDVGGRDIFLNIPAPDSILRAFEVKGVGLEEVKHARKKVLGDWSTLCIWRSAISGENYGFLFGKKQVVQLLIRGRKKDTEILKIQTFPIPIEGEACTVFSNGLVYFSAEDQPLYSFQATESTTAREIKTVSKDIEVIGLATYHSTSGDYLFVAHDEVIDVYDDTLSQKGSIGLSGITDLSIEGGLSIYQGSAPGFPSGIIALAFEGEDSTGVAVGSLDGVLSALDIKPNTEFSPRDSCKSCEDAVPERCSYNGFSPDNRSCQCFPGFSDRDCSEQVCKNECSGNGKCEGPNTCKCSDGWEGPDCSFVAVQAKYETDANGGDGDDPAIWIHPTDASQSKIVTTTKSEAGAGFTIFDLKGKLLQHAPAEQPNNVDVITNFTVGSNKTDLAFAACRGDNTLCLLAINSTGFLSPVAGGIQPTPEDYEVYGSCTYHSYKTGKQYLFVNNKDAEYLQYELTSTANGTLQTTLVREFIGGSGGQVEGCVADDATGFLFLGEEPEGVWRYDAEPDGSNTGLQIAKVGDGILSADVEGITLVPAKSGNSGYIFVSSQGISAYIVYERAPPHKYVLTFTIVNNDQAAVDHVSNTDGIAAVGNHLNSDFPGGIFVTHDDANELQEGGTAAEASFKLVSLENILGVERIKDLGY</sequence>
<keyword evidence="7" id="KW-1185">Reference proteome</keyword>
<dbReference type="InterPro" id="IPR000742">
    <property type="entry name" value="EGF"/>
</dbReference>
<evidence type="ECO:0000313" key="6">
    <source>
        <dbReference type="EMBL" id="PVH97405.1"/>
    </source>
</evidence>
<dbReference type="Gene3D" id="2.10.25.10">
    <property type="entry name" value="Laminin"/>
    <property type="match status" value="1"/>
</dbReference>
<feature type="domain" description="BPP" evidence="5">
    <location>
        <begin position="388"/>
        <end position="727"/>
    </location>
</feature>
<dbReference type="InterPro" id="IPR013111">
    <property type="entry name" value="EGF_extracell"/>
</dbReference>
<keyword evidence="1" id="KW-0732">Signal</keyword>
<evidence type="ECO:0000313" key="7">
    <source>
        <dbReference type="Proteomes" id="UP000244855"/>
    </source>
</evidence>
<evidence type="ECO:0000256" key="1">
    <source>
        <dbReference type="ARBA" id="ARBA00022729"/>
    </source>
</evidence>
<dbReference type="Gene3D" id="2.120.10.30">
    <property type="entry name" value="TolB, C-terminal domain"/>
    <property type="match status" value="2"/>
</dbReference>
<dbReference type="PROSITE" id="PS01186">
    <property type="entry name" value="EGF_2"/>
    <property type="match status" value="1"/>
</dbReference>
<gene>
    <name evidence="6" type="ORF">DM02DRAFT_658263</name>
</gene>
<dbReference type="Proteomes" id="UP000244855">
    <property type="component" value="Unassembled WGS sequence"/>
</dbReference>
<dbReference type="Pfam" id="PF07974">
    <property type="entry name" value="EGF_2"/>
    <property type="match status" value="1"/>
</dbReference>
<accession>A0A2V1DHH3</accession>
<dbReference type="AlphaFoldDB" id="A0A2V1DHH3"/>
<dbReference type="PROSITE" id="PS00022">
    <property type="entry name" value="EGF_1"/>
    <property type="match status" value="1"/>
</dbReference>
<dbReference type="InterPro" id="IPR050969">
    <property type="entry name" value="Dev_Signal_Modulators"/>
</dbReference>
<dbReference type="PANTHER" id="PTHR14949">
    <property type="entry name" value="EGF-LIKE-DOMAIN, MULTIPLE 7, 8"/>
    <property type="match status" value="1"/>
</dbReference>
<dbReference type="PANTHER" id="PTHR14949:SF56">
    <property type="entry name" value="EGF-LIKE-DOMAIN, MULTIPLE 7"/>
    <property type="match status" value="1"/>
</dbReference>
<dbReference type="PROSITE" id="PS50026">
    <property type="entry name" value="EGF_3"/>
    <property type="match status" value="1"/>
</dbReference>
<dbReference type="InterPro" id="IPR003431">
    <property type="entry name" value="B-propeller_Phytase"/>
</dbReference>
<evidence type="ECO:0000256" key="2">
    <source>
        <dbReference type="ARBA" id="ARBA00023157"/>
    </source>
</evidence>
<dbReference type="InterPro" id="IPR011042">
    <property type="entry name" value="6-blade_b-propeller_TolB-like"/>
</dbReference>
<comment type="caution">
    <text evidence="3">Lacks conserved residue(s) required for the propagation of feature annotation.</text>
</comment>
<proteinExistence type="predicted"/>
<dbReference type="STRING" id="97972.A0A2V1DHH3"/>
<name>A0A2V1DHH3_9PLEO</name>
<dbReference type="GO" id="GO:0016158">
    <property type="term" value="F:inositol hexakisphosphate 3-phosphatase activity"/>
    <property type="evidence" value="ECO:0007669"/>
    <property type="project" value="InterPro"/>
</dbReference>
<evidence type="ECO:0000259" key="5">
    <source>
        <dbReference type="PROSITE" id="PS51662"/>
    </source>
</evidence>
<feature type="disulfide bond" evidence="3">
    <location>
        <begin position="384"/>
        <end position="393"/>
    </location>
</feature>
<reference evidence="6 7" key="1">
    <citation type="journal article" date="2018" name="Sci. Rep.">
        <title>Comparative genomics provides insights into the lifestyle and reveals functional heterogeneity of dark septate endophytic fungi.</title>
        <authorList>
            <person name="Knapp D.G."/>
            <person name="Nemeth J.B."/>
            <person name="Barry K."/>
            <person name="Hainaut M."/>
            <person name="Henrissat B."/>
            <person name="Johnson J."/>
            <person name="Kuo A."/>
            <person name="Lim J.H.P."/>
            <person name="Lipzen A."/>
            <person name="Nolan M."/>
            <person name="Ohm R.A."/>
            <person name="Tamas L."/>
            <person name="Grigoriev I.V."/>
            <person name="Spatafora J.W."/>
            <person name="Nagy L.G."/>
            <person name="Kovacs G.M."/>
        </authorList>
    </citation>
    <scope>NUCLEOTIDE SEQUENCE [LARGE SCALE GENOMIC DNA]</scope>
    <source>
        <strain evidence="6 7">DSE2036</strain>
    </source>
</reference>
<keyword evidence="2 3" id="KW-1015">Disulfide bond</keyword>
<dbReference type="OrthoDB" id="10045365at2759"/>
<feature type="domain" description="BPP" evidence="5">
    <location>
        <begin position="11"/>
        <end position="313"/>
    </location>
</feature>
<feature type="domain" description="EGF-like" evidence="4">
    <location>
        <begin position="362"/>
        <end position="394"/>
    </location>
</feature>
<keyword evidence="3" id="KW-0245">EGF-like domain</keyword>
<dbReference type="Pfam" id="PF02333">
    <property type="entry name" value="Phytase"/>
    <property type="match status" value="1"/>
</dbReference>
<feature type="disulfide bond" evidence="3">
    <location>
        <begin position="366"/>
        <end position="376"/>
    </location>
</feature>
<evidence type="ECO:0000256" key="3">
    <source>
        <dbReference type="PROSITE-ProRule" id="PRU00076"/>
    </source>
</evidence>
<organism evidence="6 7">
    <name type="scientific">Periconia macrospinosa</name>
    <dbReference type="NCBI Taxonomy" id="97972"/>
    <lineage>
        <taxon>Eukaryota</taxon>
        <taxon>Fungi</taxon>
        <taxon>Dikarya</taxon>
        <taxon>Ascomycota</taxon>
        <taxon>Pezizomycotina</taxon>
        <taxon>Dothideomycetes</taxon>
        <taxon>Pleosporomycetidae</taxon>
        <taxon>Pleosporales</taxon>
        <taxon>Massarineae</taxon>
        <taxon>Periconiaceae</taxon>
        <taxon>Periconia</taxon>
    </lineage>
</organism>
<dbReference type="SUPFAM" id="SSF50956">
    <property type="entry name" value="Thermostable phytase (3-phytase)"/>
    <property type="match status" value="2"/>
</dbReference>
<evidence type="ECO:0000259" key="4">
    <source>
        <dbReference type="PROSITE" id="PS50026"/>
    </source>
</evidence>
<protein>
    <submittedName>
        <fullName evidence="6">Thermostable phytase</fullName>
    </submittedName>
</protein>
<dbReference type="EMBL" id="KZ805436">
    <property type="protein sequence ID" value="PVH97405.1"/>
    <property type="molecule type" value="Genomic_DNA"/>
</dbReference>